<proteinExistence type="predicted"/>
<dbReference type="KEGG" id="yti:FNA67_12985"/>
<dbReference type="Proteomes" id="UP000321062">
    <property type="component" value="Chromosome"/>
</dbReference>
<dbReference type="RefSeq" id="WP_147656316.1">
    <property type="nucleotide sequence ID" value="NZ_BMFM01000001.1"/>
</dbReference>
<evidence type="ECO:0000313" key="2">
    <source>
        <dbReference type="Proteomes" id="UP000321062"/>
    </source>
</evidence>
<keyword evidence="2" id="KW-1185">Reference proteome</keyword>
<evidence type="ECO:0000313" key="1">
    <source>
        <dbReference type="EMBL" id="QEE21035.1"/>
    </source>
</evidence>
<organism evidence="1 2">
    <name type="scientific">Paradevosia tibetensis</name>
    <dbReference type="NCBI Taxonomy" id="1447062"/>
    <lineage>
        <taxon>Bacteria</taxon>
        <taxon>Pseudomonadati</taxon>
        <taxon>Pseudomonadota</taxon>
        <taxon>Alphaproteobacteria</taxon>
        <taxon>Hyphomicrobiales</taxon>
        <taxon>Devosiaceae</taxon>
        <taxon>Paradevosia</taxon>
    </lineage>
</organism>
<dbReference type="Pfam" id="PF12096">
    <property type="entry name" value="DUF3572"/>
    <property type="match status" value="1"/>
</dbReference>
<dbReference type="EMBL" id="CP041690">
    <property type="protein sequence ID" value="QEE21035.1"/>
    <property type="molecule type" value="Genomic_DNA"/>
</dbReference>
<protein>
    <submittedName>
        <fullName evidence="1">DUF3572 family protein</fullName>
    </submittedName>
</protein>
<gene>
    <name evidence="1" type="ORF">FNA67_12985</name>
</gene>
<dbReference type="InterPro" id="IPR021955">
    <property type="entry name" value="DUF3572"/>
</dbReference>
<name>A0A5B9DQ10_9HYPH</name>
<sequence length="96" mass="10387">MDLHVDRLKPPPIDAKSLADMCLGYLAENPEELGNFMSMAGFDPASLRASVGSDSLGRGLIDYFASNEPLLLAFCANQNIAPDSFMRVWAKLNPVG</sequence>
<dbReference type="OrthoDB" id="7356934at2"/>
<dbReference type="AlphaFoldDB" id="A0A5B9DQ10"/>
<reference evidence="1 2" key="1">
    <citation type="journal article" date="2015" name="Int. J. Syst. Evol. Microbiol.">
        <title>Youhaiella tibetensis gen. nov., sp. nov., isolated from subsurface sediment.</title>
        <authorList>
            <person name="Wang Y.X."/>
            <person name="Huang F.Q."/>
            <person name="Nogi Y."/>
            <person name="Pang S.J."/>
            <person name="Wang P.K."/>
            <person name="Lv J."/>
        </authorList>
    </citation>
    <scope>NUCLEOTIDE SEQUENCE [LARGE SCALE GENOMIC DNA]</scope>
    <source>
        <strain evidence="2">fig4</strain>
    </source>
</reference>
<accession>A0A5B9DQ10</accession>